<dbReference type="CDD" id="cd08646">
    <property type="entry name" value="FMT_core_Met-tRNA-FMT_N"/>
    <property type="match status" value="1"/>
</dbReference>
<dbReference type="CDD" id="cd08704">
    <property type="entry name" value="Met_tRNA_FMT_C"/>
    <property type="match status" value="1"/>
</dbReference>
<evidence type="ECO:0000313" key="12">
    <source>
        <dbReference type="Proteomes" id="UP000186917"/>
    </source>
</evidence>
<dbReference type="NCBIfam" id="TIGR00460">
    <property type="entry name" value="fmt"/>
    <property type="match status" value="1"/>
</dbReference>
<dbReference type="SUPFAM" id="SSF53328">
    <property type="entry name" value="Formyltransferase"/>
    <property type="match status" value="1"/>
</dbReference>
<evidence type="ECO:0000256" key="8">
    <source>
        <dbReference type="HAMAP-Rule" id="MF_00182"/>
    </source>
</evidence>
<dbReference type="SUPFAM" id="SSF50486">
    <property type="entry name" value="FMT C-terminal domain-like"/>
    <property type="match status" value="1"/>
</dbReference>
<evidence type="ECO:0000256" key="4">
    <source>
        <dbReference type="ARBA" id="ARBA00016014"/>
    </source>
</evidence>
<dbReference type="EC" id="2.1.2.9" evidence="3 8"/>
<evidence type="ECO:0000256" key="5">
    <source>
        <dbReference type="ARBA" id="ARBA00022679"/>
    </source>
</evidence>
<evidence type="ECO:0000256" key="7">
    <source>
        <dbReference type="ARBA" id="ARBA00048558"/>
    </source>
</evidence>
<dbReference type="InterPro" id="IPR011034">
    <property type="entry name" value="Formyl_transferase-like_C_sf"/>
</dbReference>
<evidence type="ECO:0000256" key="6">
    <source>
        <dbReference type="ARBA" id="ARBA00022917"/>
    </source>
</evidence>
<evidence type="ECO:0000256" key="2">
    <source>
        <dbReference type="ARBA" id="ARBA00010699"/>
    </source>
</evidence>
<accession>A0A173MLS9</accession>
<evidence type="ECO:0000259" key="10">
    <source>
        <dbReference type="Pfam" id="PF02911"/>
    </source>
</evidence>
<dbReference type="GO" id="GO:0004479">
    <property type="term" value="F:methionyl-tRNA formyltransferase activity"/>
    <property type="evidence" value="ECO:0007669"/>
    <property type="project" value="UniProtKB-UniRule"/>
</dbReference>
<feature type="domain" description="Formyl transferase C-terminal" evidence="10">
    <location>
        <begin position="217"/>
        <end position="315"/>
    </location>
</feature>
<feature type="binding site" evidence="8">
    <location>
        <begin position="113"/>
        <end position="116"/>
    </location>
    <ligand>
        <name>(6S)-5,6,7,8-tetrahydrofolate</name>
        <dbReference type="ChEBI" id="CHEBI:57453"/>
    </ligand>
</feature>
<dbReference type="PANTHER" id="PTHR11138:SF5">
    <property type="entry name" value="METHIONYL-TRNA FORMYLTRANSFERASE, MITOCHONDRIAL"/>
    <property type="match status" value="1"/>
</dbReference>
<dbReference type="InterPro" id="IPR005794">
    <property type="entry name" value="Fmt"/>
</dbReference>
<comment type="function">
    <text evidence="1 8">Attaches a formyl group to the free amino group of methionyl-tRNA(fMet). The formyl group appears to play a dual role in the initiator identity of N-formylmethionyl-tRNA by promoting its recognition by IF2 and preventing the misappropriation of this tRNA by the elongation apparatus.</text>
</comment>
<dbReference type="RefSeq" id="WP_076382460.1">
    <property type="nucleotide sequence ID" value="NZ_AP017422.1"/>
</dbReference>
<keyword evidence="6 8" id="KW-0648">Protein biosynthesis</keyword>
<dbReference type="InterPro" id="IPR044135">
    <property type="entry name" value="Met-tRNA-FMT_C"/>
</dbReference>
<dbReference type="EMBL" id="FTOR01000014">
    <property type="protein sequence ID" value="SIT33900.1"/>
    <property type="molecule type" value="Genomic_DNA"/>
</dbReference>
<proteinExistence type="inferred from homology"/>
<dbReference type="GO" id="GO:0005829">
    <property type="term" value="C:cytosol"/>
    <property type="evidence" value="ECO:0007669"/>
    <property type="project" value="TreeGrafter"/>
</dbReference>
<evidence type="ECO:0000313" key="11">
    <source>
        <dbReference type="EMBL" id="SIT33900.1"/>
    </source>
</evidence>
<gene>
    <name evidence="8" type="primary">fmt</name>
    <name evidence="11" type="ORF">SAMN05421788_1143</name>
</gene>
<dbReference type="InterPro" id="IPR037022">
    <property type="entry name" value="Formyl_trans_C_sf"/>
</dbReference>
<organism evidence="11 12">
    <name type="scientific">Filimonas lacunae</name>
    <dbReference type="NCBI Taxonomy" id="477680"/>
    <lineage>
        <taxon>Bacteria</taxon>
        <taxon>Pseudomonadati</taxon>
        <taxon>Bacteroidota</taxon>
        <taxon>Chitinophagia</taxon>
        <taxon>Chitinophagales</taxon>
        <taxon>Chitinophagaceae</taxon>
        <taxon>Filimonas</taxon>
    </lineage>
</organism>
<feature type="domain" description="Formyl transferase N-terminal" evidence="9">
    <location>
        <begin position="7"/>
        <end position="184"/>
    </location>
</feature>
<comment type="catalytic activity">
    <reaction evidence="7 8">
        <text>L-methionyl-tRNA(fMet) + (6R)-10-formyltetrahydrofolate = N-formyl-L-methionyl-tRNA(fMet) + (6S)-5,6,7,8-tetrahydrofolate + H(+)</text>
        <dbReference type="Rhea" id="RHEA:24380"/>
        <dbReference type="Rhea" id="RHEA-COMP:9952"/>
        <dbReference type="Rhea" id="RHEA-COMP:9953"/>
        <dbReference type="ChEBI" id="CHEBI:15378"/>
        <dbReference type="ChEBI" id="CHEBI:57453"/>
        <dbReference type="ChEBI" id="CHEBI:78530"/>
        <dbReference type="ChEBI" id="CHEBI:78844"/>
        <dbReference type="ChEBI" id="CHEBI:195366"/>
        <dbReference type="EC" id="2.1.2.9"/>
    </reaction>
</comment>
<keyword evidence="5 8" id="KW-0808">Transferase</keyword>
<name>A0A173MLS9_9BACT</name>
<dbReference type="STRING" id="477680.SAMN05421788_1143"/>
<dbReference type="Gene3D" id="3.40.50.170">
    <property type="entry name" value="Formyl transferase, N-terminal domain"/>
    <property type="match status" value="1"/>
</dbReference>
<dbReference type="PANTHER" id="PTHR11138">
    <property type="entry name" value="METHIONYL-TRNA FORMYLTRANSFERASE"/>
    <property type="match status" value="1"/>
</dbReference>
<dbReference type="KEGG" id="fln:FLA_4461"/>
<sequence length="316" mass="34622">MSYKDTRIVFMGTPEFAVASLDALVEAGCTIAGVVTAPDKPAGRGMKLQQSAVKQYAESKGLPVLQPLKLKDPAFIEALKALQADLQVVVAFRMLPEIVWDMPSLGTINVHGSLLPQYRGAAPINWAVINGEKETGVTTFKLQHEIDTGNILLQASMPIGEDETAGEVHDRMKELGAQLLVTTIKELATGNVSEKAQSSIASGTSENAEATLKHAPKIFTETCVINWQRSCTDIHNQIRGLSPFPGAFTILQDKTLKIFRSKKEWIAHQQTPGTVDTDGKSYLRFACVDGYVHVLEMQLEGKKRMAVQDFLRGYRP</sequence>
<comment type="similarity">
    <text evidence="2 8">Belongs to the Fmt family.</text>
</comment>
<dbReference type="InterPro" id="IPR041711">
    <property type="entry name" value="Met-tRNA-FMT_N"/>
</dbReference>
<dbReference type="InterPro" id="IPR036477">
    <property type="entry name" value="Formyl_transf_N_sf"/>
</dbReference>
<dbReference type="Pfam" id="PF02911">
    <property type="entry name" value="Formyl_trans_C"/>
    <property type="match status" value="1"/>
</dbReference>
<dbReference type="InterPro" id="IPR002376">
    <property type="entry name" value="Formyl_transf_N"/>
</dbReference>
<evidence type="ECO:0000256" key="3">
    <source>
        <dbReference type="ARBA" id="ARBA00012261"/>
    </source>
</evidence>
<evidence type="ECO:0000259" key="9">
    <source>
        <dbReference type="Pfam" id="PF00551"/>
    </source>
</evidence>
<evidence type="ECO:0000256" key="1">
    <source>
        <dbReference type="ARBA" id="ARBA00002606"/>
    </source>
</evidence>
<dbReference type="InterPro" id="IPR005793">
    <property type="entry name" value="Formyl_trans_C"/>
</dbReference>
<dbReference type="AlphaFoldDB" id="A0A173MLS9"/>
<keyword evidence="12" id="KW-1185">Reference proteome</keyword>
<protein>
    <recommendedName>
        <fullName evidence="4 8">Methionyl-tRNA formyltransferase</fullName>
        <ecNumber evidence="3 8">2.1.2.9</ecNumber>
    </recommendedName>
</protein>
<dbReference type="Gene3D" id="3.10.25.10">
    <property type="entry name" value="Formyl transferase, C-terminal domain"/>
    <property type="match status" value="1"/>
</dbReference>
<dbReference type="HAMAP" id="MF_00182">
    <property type="entry name" value="Formyl_trans"/>
    <property type="match status" value="1"/>
</dbReference>
<reference evidence="12" key="1">
    <citation type="submission" date="2017-01" db="EMBL/GenBank/DDBJ databases">
        <authorList>
            <person name="Varghese N."/>
            <person name="Submissions S."/>
        </authorList>
    </citation>
    <scope>NUCLEOTIDE SEQUENCE [LARGE SCALE GENOMIC DNA]</scope>
    <source>
        <strain evidence="12">DSM 21054</strain>
    </source>
</reference>
<dbReference type="Proteomes" id="UP000186917">
    <property type="component" value="Unassembled WGS sequence"/>
</dbReference>
<dbReference type="Pfam" id="PF00551">
    <property type="entry name" value="Formyl_trans_N"/>
    <property type="match status" value="1"/>
</dbReference>